<gene>
    <name evidence="2" type="ORF">OUZ56_003334</name>
</gene>
<feature type="compositionally biased region" description="Polar residues" evidence="1">
    <location>
        <begin position="1"/>
        <end position="16"/>
    </location>
</feature>
<comment type="caution">
    <text evidence="2">The sequence shown here is derived from an EMBL/GenBank/DDBJ whole genome shotgun (WGS) entry which is preliminary data.</text>
</comment>
<organism evidence="2 3">
    <name type="scientific">Daphnia magna</name>
    <dbReference type="NCBI Taxonomy" id="35525"/>
    <lineage>
        <taxon>Eukaryota</taxon>
        <taxon>Metazoa</taxon>
        <taxon>Ecdysozoa</taxon>
        <taxon>Arthropoda</taxon>
        <taxon>Crustacea</taxon>
        <taxon>Branchiopoda</taxon>
        <taxon>Diplostraca</taxon>
        <taxon>Cladocera</taxon>
        <taxon>Anomopoda</taxon>
        <taxon>Daphniidae</taxon>
        <taxon>Daphnia</taxon>
    </lineage>
</organism>
<evidence type="ECO:0000313" key="3">
    <source>
        <dbReference type="Proteomes" id="UP001234178"/>
    </source>
</evidence>
<feature type="region of interest" description="Disordered" evidence="1">
    <location>
        <begin position="1"/>
        <end position="33"/>
    </location>
</feature>
<evidence type="ECO:0000313" key="2">
    <source>
        <dbReference type="EMBL" id="KAK4021417.1"/>
    </source>
</evidence>
<evidence type="ECO:0000256" key="1">
    <source>
        <dbReference type="SAM" id="MobiDB-lite"/>
    </source>
</evidence>
<protein>
    <submittedName>
        <fullName evidence="2">Uncharacterized protein</fullName>
    </submittedName>
</protein>
<sequence length="113" mass="12451">MSSKTDQNEVSLTQNALKLRTDRKSQRLPLGNAGSTKDVIWNSNINLPTRSSVETLCDKPSTSGDASKEILAPSVTRSEMFLDTIRPFPKVCQIPVTRRTSSRLGSTRILTDS</sequence>
<dbReference type="Proteomes" id="UP001234178">
    <property type="component" value="Unassembled WGS sequence"/>
</dbReference>
<keyword evidence="3" id="KW-1185">Reference proteome</keyword>
<name>A0ABR0A8E6_9CRUS</name>
<dbReference type="EMBL" id="JAOYFB010000036">
    <property type="protein sequence ID" value="KAK4021417.1"/>
    <property type="molecule type" value="Genomic_DNA"/>
</dbReference>
<reference evidence="2 3" key="1">
    <citation type="journal article" date="2023" name="Nucleic Acids Res.">
        <title>The hologenome of Daphnia magna reveals possible DNA methylation and microbiome-mediated evolution of the host genome.</title>
        <authorList>
            <person name="Chaturvedi A."/>
            <person name="Li X."/>
            <person name="Dhandapani V."/>
            <person name="Marshall H."/>
            <person name="Kissane S."/>
            <person name="Cuenca-Cambronero M."/>
            <person name="Asole G."/>
            <person name="Calvet F."/>
            <person name="Ruiz-Romero M."/>
            <person name="Marangio P."/>
            <person name="Guigo R."/>
            <person name="Rago D."/>
            <person name="Mirbahai L."/>
            <person name="Eastwood N."/>
            <person name="Colbourne J.K."/>
            <person name="Zhou J."/>
            <person name="Mallon E."/>
            <person name="Orsini L."/>
        </authorList>
    </citation>
    <scope>NUCLEOTIDE SEQUENCE [LARGE SCALE GENOMIC DNA]</scope>
    <source>
        <strain evidence="2">LRV0_1</strain>
    </source>
</reference>
<accession>A0ABR0A8E6</accession>
<proteinExistence type="predicted"/>